<evidence type="ECO:0000313" key="6">
    <source>
        <dbReference type="Proteomes" id="UP000034235"/>
    </source>
</evidence>
<dbReference type="InterPro" id="IPR008972">
    <property type="entry name" value="Cupredoxin"/>
</dbReference>
<dbReference type="Proteomes" id="UP000034235">
    <property type="component" value="Unassembled WGS sequence"/>
</dbReference>
<protein>
    <submittedName>
        <fullName evidence="5">Plastocyanin</fullName>
    </submittedName>
</protein>
<dbReference type="Gene3D" id="2.60.40.420">
    <property type="entry name" value="Cupredoxins - blue copper proteins"/>
    <property type="match status" value="1"/>
</dbReference>
<evidence type="ECO:0000259" key="4">
    <source>
        <dbReference type="Pfam" id="PF13473"/>
    </source>
</evidence>
<evidence type="ECO:0000256" key="2">
    <source>
        <dbReference type="ARBA" id="ARBA00023008"/>
    </source>
</evidence>
<dbReference type="AlphaFoldDB" id="A0A0G0JS68"/>
<proteinExistence type="predicted"/>
<keyword evidence="3" id="KW-0472">Membrane</keyword>
<dbReference type="InterPro" id="IPR050845">
    <property type="entry name" value="Cu-binding_ET"/>
</dbReference>
<evidence type="ECO:0000313" key="5">
    <source>
        <dbReference type="EMBL" id="KKQ65970.1"/>
    </source>
</evidence>
<keyword evidence="3" id="KW-0812">Transmembrane</keyword>
<evidence type="ECO:0000256" key="1">
    <source>
        <dbReference type="ARBA" id="ARBA00022723"/>
    </source>
</evidence>
<feature type="domain" description="EfeO-type cupredoxin-like" evidence="4">
    <location>
        <begin position="43"/>
        <end position="134"/>
    </location>
</feature>
<keyword evidence="2" id="KW-0186">Copper</keyword>
<sequence>MNRNAIVAIVLFILVGGVGYYLFQYNQPKNTVPQAFQETQVTISNTKEFAVTGTNFAFDPKDMSVKKGDRVKIIFKNNEGSHDFVIKEFNASTAVIRTGETTTVEFIADKAGTFEFFCSVGDHRQLGMVGKLVVE</sequence>
<gene>
    <name evidence="5" type="ORF">US86_C0007G0015</name>
</gene>
<evidence type="ECO:0000256" key="3">
    <source>
        <dbReference type="SAM" id="Phobius"/>
    </source>
</evidence>
<organism evidence="5 6">
    <name type="scientific">Candidatus Daviesbacteria bacterium GW2011_GWA2_38_24</name>
    <dbReference type="NCBI Taxonomy" id="1618422"/>
    <lineage>
        <taxon>Bacteria</taxon>
        <taxon>Candidatus Daviesiibacteriota</taxon>
    </lineage>
</organism>
<dbReference type="GO" id="GO:0046872">
    <property type="term" value="F:metal ion binding"/>
    <property type="evidence" value="ECO:0007669"/>
    <property type="project" value="UniProtKB-KW"/>
</dbReference>
<dbReference type="InterPro" id="IPR028096">
    <property type="entry name" value="EfeO_Cupredoxin"/>
</dbReference>
<name>A0A0G0JS68_9BACT</name>
<dbReference type="SUPFAM" id="SSF49503">
    <property type="entry name" value="Cupredoxins"/>
    <property type="match status" value="1"/>
</dbReference>
<dbReference type="PANTHER" id="PTHR38439:SF3">
    <property type="entry name" value="COPPER-RESISTANT CUPROPROTEIN COPI"/>
    <property type="match status" value="1"/>
</dbReference>
<dbReference type="PANTHER" id="PTHR38439">
    <property type="entry name" value="AURACYANIN-B"/>
    <property type="match status" value="1"/>
</dbReference>
<dbReference type="Pfam" id="PF13473">
    <property type="entry name" value="Cupredoxin_1"/>
    <property type="match status" value="1"/>
</dbReference>
<accession>A0A0G0JS68</accession>
<comment type="caution">
    <text evidence="5">The sequence shown here is derived from an EMBL/GenBank/DDBJ whole genome shotgun (WGS) entry which is preliminary data.</text>
</comment>
<dbReference type="EMBL" id="LBUP01000007">
    <property type="protein sequence ID" value="KKQ65970.1"/>
    <property type="molecule type" value="Genomic_DNA"/>
</dbReference>
<feature type="transmembrane region" description="Helical" evidence="3">
    <location>
        <begin position="6"/>
        <end position="23"/>
    </location>
</feature>
<keyword evidence="3" id="KW-1133">Transmembrane helix</keyword>
<keyword evidence="1" id="KW-0479">Metal-binding</keyword>
<reference evidence="5 6" key="1">
    <citation type="journal article" date="2015" name="Nature">
        <title>rRNA introns, odd ribosomes, and small enigmatic genomes across a large radiation of phyla.</title>
        <authorList>
            <person name="Brown C.T."/>
            <person name="Hug L.A."/>
            <person name="Thomas B.C."/>
            <person name="Sharon I."/>
            <person name="Castelle C.J."/>
            <person name="Singh A."/>
            <person name="Wilkins M.J."/>
            <person name="Williams K.H."/>
            <person name="Banfield J.F."/>
        </authorList>
    </citation>
    <scope>NUCLEOTIDE SEQUENCE [LARGE SCALE GENOMIC DNA]</scope>
</reference>